<evidence type="ECO:0000256" key="7">
    <source>
        <dbReference type="ARBA" id="ARBA00023040"/>
    </source>
</evidence>
<dbReference type="InterPro" id="IPR011500">
    <property type="entry name" value="GPCR_3_9-Cys_dom"/>
</dbReference>
<evidence type="ECO:0000256" key="9">
    <source>
        <dbReference type="ARBA" id="ARBA00023170"/>
    </source>
</evidence>
<feature type="transmembrane region" description="Helical" evidence="12">
    <location>
        <begin position="670"/>
        <end position="692"/>
    </location>
</feature>
<evidence type="ECO:0000256" key="2">
    <source>
        <dbReference type="ARBA" id="ARBA00007242"/>
    </source>
</evidence>
<dbReference type="InterPro" id="IPR004073">
    <property type="entry name" value="GPCR_3_vmron_rcpt_2"/>
</dbReference>
<keyword evidence="8 12" id="KW-0472">Membrane</keyword>
<evidence type="ECO:0000256" key="4">
    <source>
        <dbReference type="ARBA" id="ARBA00022692"/>
    </source>
</evidence>
<dbReference type="FunFam" id="2.10.50.30:FF:000002">
    <property type="entry name" value="Vomeronasal 2 receptor, h1"/>
    <property type="match status" value="1"/>
</dbReference>
<evidence type="ECO:0000313" key="15">
    <source>
        <dbReference type="RefSeq" id="XP_041429843.1"/>
    </source>
</evidence>
<dbReference type="GeneID" id="108698916"/>
<evidence type="ECO:0000256" key="12">
    <source>
        <dbReference type="SAM" id="Phobius"/>
    </source>
</evidence>
<dbReference type="InterPro" id="IPR017979">
    <property type="entry name" value="GPCR_3_CS"/>
</dbReference>
<keyword evidence="5" id="KW-0732">Signal</keyword>
<gene>
    <name evidence="15" type="primary">LOC108698916</name>
</gene>
<dbReference type="InterPro" id="IPR028082">
    <property type="entry name" value="Peripla_BP_I"/>
</dbReference>
<name>A0A8J1LJT3_XENLA</name>
<dbReference type="Pfam" id="PF07562">
    <property type="entry name" value="NCD3G"/>
    <property type="match status" value="1"/>
</dbReference>
<feature type="transmembrane region" description="Helical" evidence="12">
    <location>
        <begin position="704"/>
        <end position="724"/>
    </location>
</feature>
<dbReference type="Pfam" id="PF01094">
    <property type="entry name" value="ANF_receptor"/>
    <property type="match status" value="1"/>
</dbReference>
<keyword evidence="10" id="KW-0325">Glycoprotein</keyword>
<keyword evidence="6 12" id="KW-1133">Transmembrane helix</keyword>
<feature type="transmembrane region" description="Helical" evidence="12">
    <location>
        <begin position="580"/>
        <end position="604"/>
    </location>
</feature>
<comment type="similarity">
    <text evidence="2">Belongs to the G-protein coupled receptor 3 family.</text>
</comment>
<protein>
    <submittedName>
        <fullName evidence="15">Vomeronasal type-2 receptor 26</fullName>
    </submittedName>
</protein>
<dbReference type="KEGG" id="xla:108698916"/>
<sequence length="777" mass="87612">MTEEAGIDISTLDSLTTTLLKRHSWVAKFSGRWYYNTPSQLLPKHPKRDSMLLEDFYNFLSIVFAVDEINRNPNLLPNVTLGYNVYDSYVDLFRTIQGAVRIYSGNTKQFPNYNCDKYGVLAAVVDGMASSFSIQYSNIFGMYKHPQISFISQDPLQGDKVQFPNFYRAVPSEKTLYAAIIALLNHFGWTWIGIICPDDDSSINAIKEIKKMFEGNGGCIEFIKVVPSINDYSSERIMDITNTINNATAKAILVYGSKNYVYYLEQGVHITNIPGKVWIHTAESSFRMLNIVNGTNVNGSLYLNMHKKEISYYIKFIHEVNPSRFPSGKTFTTWWDELCENRCPFNPRKRNCTGVESGRLHRFLKKVNFTNTMGQQIYFNNDEISCRYDIYNVVYLPNRTILSENVGSFYSDAPPGKQMAVNEKAIIWENSFSQTPRSVCSGKCPPGKRKSVWEGKPACCYDCLPCPEGEFSNETDVDVCTKCPENQWPNKQKTSCSLMDITFLSHSDPIGITLTVIAIVCFFTSAWVLGIFMKYQNTPIVKANNRDLSYLVLISLMCSFLCCLIFIGRPEQLTCFLQQAIFGITFTISVSSLLGKTFIVVVAFNATKPGNNLRKWVGAKIPKYIVITCSAIQVCICLLWLVISPPYSYYNKDSEPGIIIVKCNEGSVTAFYTILGYLCLLASVCFVAAFLARKLPDTFNDAKLITFSMLVFFSVWIFFILTSHSAKGTSTVAVEVFAILASSSGLLACMFVPKCYIILIKPEQNMKKNMVRGSAVK</sequence>
<dbReference type="FunFam" id="3.40.50.2300:FF:000024">
    <property type="entry name" value="Vomeronasal 2, receptor 73"/>
    <property type="match status" value="1"/>
</dbReference>
<evidence type="ECO:0000256" key="10">
    <source>
        <dbReference type="ARBA" id="ARBA00023180"/>
    </source>
</evidence>
<dbReference type="GO" id="GO:0005886">
    <property type="term" value="C:plasma membrane"/>
    <property type="evidence" value="ECO:0000318"/>
    <property type="project" value="GO_Central"/>
</dbReference>
<feature type="transmembrane region" description="Helical" evidence="12">
    <location>
        <begin position="736"/>
        <end position="760"/>
    </location>
</feature>
<dbReference type="Proteomes" id="UP000186698">
    <property type="component" value="Chromosome 8L"/>
</dbReference>
<keyword evidence="14" id="KW-1185">Reference proteome</keyword>
<feature type="transmembrane region" description="Helical" evidence="12">
    <location>
        <begin position="624"/>
        <end position="643"/>
    </location>
</feature>
<dbReference type="PROSITE" id="PS50259">
    <property type="entry name" value="G_PROTEIN_RECEP_F3_4"/>
    <property type="match status" value="1"/>
</dbReference>
<dbReference type="PRINTS" id="PR01535">
    <property type="entry name" value="VOMERONASL2R"/>
</dbReference>
<proteinExistence type="inferred from homology"/>
<evidence type="ECO:0000256" key="6">
    <source>
        <dbReference type="ARBA" id="ARBA00022989"/>
    </source>
</evidence>
<evidence type="ECO:0000256" key="8">
    <source>
        <dbReference type="ARBA" id="ARBA00023136"/>
    </source>
</evidence>
<feature type="transmembrane region" description="Helical" evidence="12">
    <location>
        <begin position="510"/>
        <end position="529"/>
    </location>
</feature>
<dbReference type="CDD" id="cd15283">
    <property type="entry name" value="7tmC_V2R_pheromone"/>
    <property type="match status" value="1"/>
</dbReference>
<reference evidence="15" key="1">
    <citation type="submission" date="2025-08" db="UniProtKB">
        <authorList>
            <consortium name="RefSeq"/>
        </authorList>
    </citation>
    <scope>IDENTIFICATION</scope>
    <source>
        <strain evidence="15">J_2021</strain>
        <tissue evidence="15">Erythrocytes</tissue>
    </source>
</reference>
<dbReference type="InterPro" id="IPR038550">
    <property type="entry name" value="GPCR_3_9-Cys_sf"/>
</dbReference>
<accession>A0A8J1LJT3</accession>
<feature type="transmembrane region" description="Helical" evidence="12">
    <location>
        <begin position="550"/>
        <end position="568"/>
    </location>
</feature>
<evidence type="ECO:0000256" key="5">
    <source>
        <dbReference type="ARBA" id="ARBA00022729"/>
    </source>
</evidence>
<dbReference type="PANTHER" id="PTHR24061:SF588">
    <property type="entry name" value="VOMERONASAL TYPE-2 RECEPTOR 26"/>
    <property type="match status" value="1"/>
</dbReference>
<comment type="subcellular location">
    <subcellularLocation>
        <location evidence="1">Cell membrane</location>
        <topology evidence="1">Multi-pass membrane protein</topology>
    </subcellularLocation>
</comment>
<evidence type="ECO:0000256" key="3">
    <source>
        <dbReference type="ARBA" id="ARBA00022475"/>
    </source>
</evidence>
<dbReference type="Gene3D" id="3.40.50.2300">
    <property type="match status" value="4"/>
</dbReference>
<evidence type="ECO:0000313" key="14">
    <source>
        <dbReference type="Proteomes" id="UP000186698"/>
    </source>
</evidence>
<dbReference type="SUPFAM" id="SSF53822">
    <property type="entry name" value="Periplasmic binding protein-like I"/>
    <property type="match status" value="1"/>
</dbReference>
<keyword evidence="4 12" id="KW-0812">Transmembrane</keyword>
<dbReference type="OrthoDB" id="5984008at2759"/>
<dbReference type="RefSeq" id="XP_041429843.1">
    <property type="nucleotide sequence ID" value="XM_041573909.1"/>
</dbReference>
<dbReference type="InterPro" id="IPR001828">
    <property type="entry name" value="ANF_lig-bd_rcpt"/>
</dbReference>
<feature type="domain" description="G-protein coupled receptors family 3 profile" evidence="13">
    <location>
        <begin position="510"/>
        <end position="774"/>
    </location>
</feature>
<keyword evidence="11" id="KW-0807">Transducer</keyword>
<dbReference type="PROSITE" id="PS00981">
    <property type="entry name" value="G_PROTEIN_RECEP_F3_3"/>
    <property type="match status" value="1"/>
</dbReference>
<dbReference type="InterPro" id="IPR017978">
    <property type="entry name" value="GPCR_3_C"/>
</dbReference>
<dbReference type="PANTHER" id="PTHR24061">
    <property type="entry name" value="CALCIUM-SENSING RECEPTOR-RELATED"/>
    <property type="match status" value="1"/>
</dbReference>
<dbReference type="PRINTS" id="PR00248">
    <property type="entry name" value="GPCRMGR"/>
</dbReference>
<organism evidence="14 15">
    <name type="scientific">Xenopus laevis</name>
    <name type="common">African clawed frog</name>
    <dbReference type="NCBI Taxonomy" id="8355"/>
    <lineage>
        <taxon>Eukaryota</taxon>
        <taxon>Metazoa</taxon>
        <taxon>Chordata</taxon>
        <taxon>Craniata</taxon>
        <taxon>Vertebrata</taxon>
        <taxon>Euteleostomi</taxon>
        <taxon>Amphibia</taxon>
        <taxon>Batrachia</taxon>
        <taxon>Anura</taxon>
        <taxon>Pipoidea</taxon>
        <taxon>Pipidae</taxon>
        <taxon>Xenopodinae</taxon>
        <taxon>Xenopus</taxon>
        <taxon>Xenopus</taxon>
    </lineage>
</organism>
<keyword evidence="9 15" id="KW-0675">Receptor</keyword>
<dbReference type="InterPro" id="IPR000068">
    <property type="entry name" value="GPCR_3_Ca_sens_rcpt-rel"/>
</dbReference>
<dbReference type="GO" id="GO:0004930">
    <property type="term" value="F:G protein-coupled receptor activity"/>
    <property type="evidence" value="ECO:0000318"/>
    <property type="project" value="GO_Central"/>
</dbReference>
<evidence type="ECO:0000259" key="13">
    <source>
        <dbReference type="PROSITE" id="PS50259"/>
    </source>
</evidence>
<keyword evidence="3" id="KW-1003">Cell membrane</keyword>
<evidence type="ECO:0000256" key="11">
    <source>
        <dbReference type="ARBA" id="ARBA00023224"/>
    </source>
</evidence>
<dbReference type="InterPro" id="IPR000337">
    <property type="entry name" value="GPCR_3"/>
</dbReference>
<dbReference type="Gene3D" id="2.10.50.30">
    <property type="entry name" value="GPCR, family 3, nine cysteines domain"/>
    <property type="match status" value="1"/>
</dbReference>
<keyword evidence="7" id="KW-0297">G-protein coupled receptor</keyword>
<dbReference type="AlphaFoldDB" id="A0A8J1LJT3"/>
<dbReference type="Pfam" id="PF00003">
    <property type="entry name" value="7tm_3"/>
    <property type="match status" value="1"/>
</dbReference>
<evidence type="ECO:0000256" key="1">
    <source>
        <dbReference type="ARBA" id="ARBA00004651"/>
    </source>
</evidence>